<feature type="transmembrane region" description="Helical" evidence="1">
    <location>
        <begin position="131"/>
        <end position="151"/>
    </location>
</feature>
<keyword evidence="1" id="KW-1133">Transmembrane helix</keyword>
<protein>
    <submittedName>
        <fullName evidence="2">Uncharacterized protein</fullName>
    </submittedName>
</protein>
<sequence>MADNSTDTAALPNPFTPMAFLPPDIAFDMTIGIYIMVGTVGALVWETLNNMRLDYHLLTRYRLTLATFVYVISRIATMVFLVGTTVVMTAPIGACRATQRVIAAFYPIAMGTTALLFWFRARALYIDKKWVVAFLFLTWLMAAGGTITPMREIAHTTLGPTKYCISPEPKAYISIALWTCFANDFIVFAAITWRLMHNHTAEATIKNNLKAMLLGHYLPSLSRALLQDGQVYILSTVGVNLLTGICFYNYSIPAVYRSIFGMPNVMIMNVMACRIYRDTKLGLMRPLNPSSSTRLSQSTLTNVTRPIAFGHAAEAMDNESQGGIWMSDVGLVDRKKGENKEHEKSRLDNDNIV</sequence>
<feature type="transmembrane region" description="Helical" evidence="1">
    <location>
        <begin position="171"/>
        <end position="191"/>
    </location>
</feature>
<proteinExistence type="predicted"/>
<evidence type="ECO:0000256" key="1">
    <source>
        <dbReference type="SAM" id="Phobius"/>
    </source>
</evidence>
<feature type="transmembrane region" description="Helical" evidence="1">
    <location>
        <begin position="231"/>
        <end position="250"/>
    </location>
</feature>
<evidence type="ECO:0000313" key="2">
    <source>
        <dbReference type="EMBL" id="CAA7267800.1"/>
    </source>
</evidence>
<evidence type="ECO:0000313" key="3">
    <source>
        <dbReference type="Proteomes" id="UP000467700"/>
    </source>
</evidence>
<dbReference type="AlphaFoldDB" id="A0A8S0WFB0"/>
<dbReference type="EMBL" id="CACVBS010000063">
    <property type="protein sequence ID" value="CAA7267800.1"/>
    <property type="molecule type" value="Genomic_DNA"/>
</dbReference>
<feature type="transmembrane region" description="Helical" evidence="1">
    <location>
        <begin position="65"/>
        <end position="89"/>
    </location>
</feature>
<reference evidence="2 3" key="1">
    <citation type="submission" date="2020-01" db="EMBL/GenBank/DDBJ databases">
        <authorList>
            <person name="Gupta K D."/>
        </authorList>
    </citation>
    <scope>NUCLEOTIDE SEQUENCE [LARGE SCALE GENOMIC DNA]</scope>
</reference>
<keyword evidence="3" id="KW-1185">Reference proteome</keyword>
<dbReference type="OrthoDB" id="3038990at2759"/>
<feature type="transmembrane region" description="Helical" evidence="1">
    <location>
        <begin position="101"/>
        <end position="119"/>
    </location>
</feature>
<keyword evidence="1" id="KW-0812">Transmembrane</keyword>
<organism evidence="2 3">
    <name type="scientific">Cyclocybe aegerita</name>
    <name type="common">Black poplar mushroom</name>
    <name type="synonym">Agrocybe aegerita</name>
    <dbReference type="NCBI Taxonomy" id="1973307"/>
    <lineage>
        <taxon>Eukaryota</taxon>
        <taxon>Fungi</taxon>
        <taxon>Dikarya</taxon>
        <taxon>Basidiomycota</taxon>
        <taxon>Agaricomycotina</taxon>
        <taxon>Agaricomycetes</taxon>
        <taxon>Agaricomycetidae</taxon>
        <taxon>Agaricales</taxon>
        <taxon>Agaricineae</taxon>
        <taxon>Bolbitiaceae</taxon>
        <taxon>Cyclocybe</taxon>
    </lineage>
</organism>
<feature type="transmembrane region" description="Helical" evidence="1">
    <location>
        <begin position="25"/>
        <end position="45"/>
    </location>
</feature>
<accession>A0A8S0WFB0</accession>
<keyword evidence="1" id="KW-0472">Membrane</keyword>
<dbReference type="Proteomes" id="UP000467700">
    <property type="component" value="Unassembled WGS sequence"/>
</dbReference>
<gene>
    <name evidence="2" type="ORF">AAE3_LOCUS10046</name>
</gene>
<comment type="caution">
    <text evidence="2">The sequence shown here is derived from an EMBL/GenBank/DDBJ whole genome shotgun (WGS) entry which is preliminary data.</text>
</comment>
<name>A0A8S0WFB0_CYCAE</name>